<dbReference type="GO" id="GO:0007156">
    <property type="term" value="P:homophilic cell adhesion via plasma membrane adhesion molecules"/>
    <property type="evidence" value="ECO:0007669"/>
    <property type="project" value="InterPro"/>
</dbReference>
<reference evidence="10" key="2">
    <citation type="submission" date="2025-09" db="UniProtKB">
        <authorList>
            <consortium name="Ensembl"/>
        </authorList>
    </citation>
    <scope>IDENTIFICATION</scope>
</reference>
<dbReference type="SUPFAM" id="SSF49313">
    <property type="entry name" value="Cadherin-like"/>
    <property type="match status" value="6"/>
</dbReference>
<evidence type="ECO:0000256" key="5">
    <source>
        <dbReference type="ARBA" id="ARBA00023136"/>
    </source>
</evidence>
<dbReference type="InterPro" id="IPR020894">
    <property type="entry name" value="Cadherin_CS"/>
</dbReference>
<evidence type="ECO:0000256" key="7">
    <source>
        <dbReference type="PROSITE-ProRule" id="PRU00043"/>
    </source>
</evidence>
<dbReference type="Pfam" id="PF00028">
    <property type="entry name" value="Cadherin"/>
    <property type="match status" value="4"/>
</dbReference>
<keyword evidence="6" id="KW-0325">Glycoprotein</keyword>
<dbReference type="FunFam" id="2.60.40.60:FF:000206">
    <property type="entry name" value="cadherin-23 isoform X1"/>
    <property type="match status" value="1"/>
</dbReference>
<feature type="domain" description="Cadherin" evidence="9">
    <location>
        <begin position="477"/>
        <end position="605"/>
    </location>
</feature>
<feature type="domain" description="Cadherin" evidence="9">
    <location>
        <begin position="163"/>
        <end position="240"/>
    </location>
</feature>
<evidence type="ECO:0000256" key="3">
    <source>
        <dbReference type="ARBA" id="ARBA00022837"/>
    </source>
</evidence>
<dbReference type="PANTHER" id="PTHR24027:SF438">
    <property type="entry name" value="CADHERIN 23"/>
    <property type="match status" value="1"/>
</dbReference>
<evidence type="ECO:0000256" key="4">
    <source>
        <dbReference type="ARBA" id="ARBA00022889"/>
    </source>
</evidence>
<dbReference type="GO" id="GO:0016477">
    <property type="term" value="P:cell migration"/>
    <property type="evidence" value="ECO:0007669"/>
    <property type="project" value="TreeGrafter"/>
</dbReference>
<comment type="subcellular location">
    <subcellularLocation>
        <location evidence="1">Membrane</location>
    </subcellularLocation>
</comment>
<feature type="transmembrane region" description="Helical" evidence="8">
    <location>
        <begin position="697"/>
        <end position="720"/>
    </location>
</feature>
<dbReference type="Gene3D" id="2.60.40.60">
    <property type="entry name" value="Cadherins"/>
    <property type="match status" value="6"/>
</dbReference>
<dbReference type="InterPro" id="IPR015919">
    <property type="entry name" value="Cadherin-like_sf"/>
</dbReference>
<keyword evidence="2" id="KW-0677">Repeat</keyword>
<dbReference type="PANTHER" id="PTHR24027">
    <property type="entry name" value="CADHERIN-23"/>
    <property type="match status" value="1"/>
</dbReference>
<evidence type="ECO:0000313" key="10">
    <source>
        <dbReference type="Ensembl" id="ENSMLEP00000020045.1"/>
    </source>
</evidence>
<keyword evidence="4" id="KW-0130">Cell adhesion</keyword>
<gene>
    <name evidence="10" type="primary">CDH23</name>
</gene>
<dbReference type="GeneTree" id="ENSGT00940000155245"/>
<accession>A0A2K5YWX1</accession>
<evidence type="ECO:0000313" key="11">
    <source>
        <dbReference type="Proteomes" id="UP000233140"/>
    </source>
</evidence>
<dbReference type="Ensembl" id="ENSMLET00000043538.1">
    <property type="protein sequence ID" value="ENSMLEP00000020045.1"/>
    <property type="gene ID" value="ENSMLEG00000033521.1"/>
</dbReference>
<dbReference type="FunFam" id="2.60.40.60:FF:000175">
    <property type="entry name" value="cadherin-23 isoform X1"/>
    <property type="match status" value="1"/>
</dbReference>
<feature type="domain" description="Cadherin" evidence="9">
    <location>
        <begin position="2"/>
        <end position="53"/>
    </location>
</feature>
<dbReference type="GO" id="GO:0045296">
    <property type="term" value="F:cadherin binding"/>
    <property type="evidence" value="ECO:0007669"/>
    <property type="project" value="TreeGrafter"/>
</dbReference>
<feature type="domain" description="Cadherin" evidence="9">
    <location>
        <begin position="359"/>
        <end position="476"/>
    </location>
</feature>
<dbReference type="InterPro" id="IPR002126">
    <property type="entry name" value="Cadherin-like_dom"/>
</dbReference>
<dbReference type="PRINTS" id="PR00205">
    <property type="entry name" value="CADHERIN"/>
</dbReference>
<evidence type="ECO:0000256" key="8">
    <source>
        <dbReference type="SAM" id="Phobius"/>
    </source>
</evidence>
<dbReference type="SMART" id="SM00112">
    <property type="entry name" value="CA"/>
    <property type="match status" value="5"/>
</dbReference>
<dbReference type="Proteomes" id="UP000233140">
    <property type="component" value="Unassembled WGS sequence"/>
</dbReference>
<protein>
    <submittedName>
        <fullName evidence="10">Cadherin related 23</fullName>
    </submittedName>
</protein>
<dbReference type="CDD" id="cd11304">
    <property type="entry name" value="Cadherin_repeat"/>
    <property type="match status" value="6"/>
</dbReference>
<dbReference type="GO" id="GO:0008013">
    <property type="term" value="F:beta-catenin binding"/>
    <property type="evidence" value="ECO:0007669"/>
    <property type="project" value="TreeGrafter"/>
</dbReference>
<dbReference type="FunFam" id="2.60.40.60:FF:000172">
    <property type="entry name" value="cadherin-23 isoform X1"/>
    <property type="match status" value="1"/>
</dbReference>
<proteinExistence type="predicted"/>
<name>A0A2K5YWX1_MANLE</name>
<keyword evidence="8" id="KW-1133">Transmembrane helix</keyword>
<dbReference type="PROSITE" id="PS00232">
    <property type="entry name" value="CADHERIN_1"/>
    <property type="match status" value="1"/>
</dbReference>
<evidence type="ECO:0000256" key="2">
    <source>
        <dbReference type="ARBA" id="ARBA00022737"/>
    </source>
</evidence>
<keyword evidence="5 8" id="KW-0472">Membrane</keyword>
<dbReference type="InterPro" id="IPR039808">
    <property type="entry name" value="Cadherin"/>
</dbReference>
<keyword evidence="8" id="KW-0812">Transmembrane</keyword>
<dbReference type="FunFam" id="2.60.40.60:FF:000203">
    <property type="entry name" value="Cadherin 23"/>
    <property type="match status" value="1"/>
</dbReference>
<evidence type="ECO:0000256" key="6">
    <source>
        <dbReference type="ARBA" id="ARBA00023180"/>
    </source>
</evidence>
<reference evidence="10" key="1">
    <citation type="submission" date="2025-08" db="UniProtKB">
        <authorList>
            <consortium name="Ensembl"/>
        </authorList>
    </citation>
    <scope>IDENTIFICATION</scope>
</reference>
<evidence type="ECO:0000256" key="1">
    <source>
        <dbReference type="ARBA" id="ARBA00004370"/>
    </source>
</evidence>
<feature type="domain" description="Cadherin" evidence="9">
    <location>
        <begin position="250"/>
        <end position="352"/>
    </location>
</feature>
<dbReference type="GO" id="GO:0016342">
    <property type="term" value="C:catenin complex"/>
    <property type="evidence" value="ECO:0007669"/>
    <property type="project" value="TreeGrafter"/>
</dbReference>
<dbReference type="GO" id="GO:0005509">
    <property type="term" value="F:calcium ion binding"/>
    <property type="evidence" value="ECO:0007669"/>
    <property type="project" value="UniProtKB-UniRule"/>
</dbReference>
<sequence>MVKSPLNRELVATYEVTLSVIDNASDLPERSVSVPNAKLTVNVLDVNDNTPQFKPFGITYYTERILEGATPGTTLIAVAAVDPDKGLNGLVTYTLLDLVPPGYVQLEDSSAGKVIANRTVDYEEVHWLNFTVRASDNGSPPRAAEIPVYLEIVDINDNNPIFDQPSYQEAVFEDVPVGTVILTVTATDADSGNFALIEYSLGDGEGKFAINPTTGDIYVLSSLDREKKDHYILTALAKDNPGDVASNRRENSVQEIPLRSNVYEVYATDKDEGLNGAVRYSFLKTAGNRDWEFFTIDPISGLIQTAQRLDRETQAVYSLILVASDLGQPVPYETMQPLQVALEDIDDNEPLFVRPPKGSPQYQLLTVPEHSPRGTLVGNVTGAVDADEGLNAIVYYFIAVGNEEKNFHLQPDGRLLVLRDLDREREAIFSFIVKASSNRSWTPPRGPSPTLDLVADLTLQEVRVVLEDINDQPPRFTKAEYTAGVATDAKVGSELIQVLALDADIGNNSLVFYSILAIHYFRALANDSEDVGQVFTMGSVDGILRTFDLFMAYSPGYFVVDIVARDLAGHNDTAIIGIYILRDDQRVKIVINEIPDRVRSFEEEFIHLLSNITGAIVNTDDVQFHVDKKGRVNFAQTELLIHVVNRDTNRILDVDRVIQMIDENKEQLRNLFRNYNVLDVQPAISVRLPDDMSALQMAIIVLAILLFLAAMLFVLMNWYYRTVHKRKLKAIVAGSAGNRGFIDIMDMPNTNKYSFDGANPVWLDPFCRNLELATQAEHEDDLPENLSEITDLWNSPTRTHGTFGREPAAVKPDDDRYLRAAIQEYDNIAKLGQIIREGPIKLIQTELDEEPRDHSPGQGSLRFRHKPPVELKGPDGIHVVHGSTGTLLATDLNSLPEDDQKGLGHSLETLTAAEATAFERNARTESAKSTPLHKLRDVIMESPLEITEL</sequence>
<keyword evidence="3 7" id="KW-0106">Calcium</keyword>
<organism evidence="10 11">
    <name type="scientific">Mandrillus leucophaeus</name>
    <name type="common">Drill</name>
    <name type="synonym">Papio leucophaeus</name>
    <dbReference type="NCBI Taxonomy" id="9568"/>
    <lineage>
        <taxon>Eukaryota</taxon>
        <taxon>Metazoa</taxon>
        <taxon>Chordata</taxon>
        <taxon>Craniata</taxon>
        <taxon>Vertebrata</taxon>
        <taxon>Euteleostomi</taxon>
        <taxon>Mammalia</taxon>
        <taxon>Eutheria</taxon>
        <taxon>Euarchontoglires</taxon>
        <taxon>Primates</taxon>
        <taxon>Haplorrhini</taxon>
        <taxon>Catarrhini</taxon>
        <taxon>Cercopithecidae</taxon>
        <taxon>Cercopithecinae</taxon>
        <taxon>Mandrillus</taxon>
    </lineage>
</organism>
<evidence type="ECO:0000259" key="9">
    <source>
        <dbReference type="PROSITE" id="PS50268"/>
    </source>
</evidence>
<keyword evidence="11" id="KW-1185">Reference proteome</keyword>
<dbReference type="AlphaFoldDB" id="A0A2K5YWX1"/>
<feature type="domain" description="Cadherin" evidence="9">
    <location>
        <begin position="57"/>
        <end position="162"/>
    </location>
</feature>
<dbReference type="PROSITE" id="PS50268">
    <property type="entry name" value="CADHERIN_2"/>
    <property type="match status" value="6"/>
</dbReference>